<dbReference type="EMBL" id="JACHJQ010000002">
    <property type="protein sequence ID" value="MBB4905407.1"/>
    <property type="molecule type" value="Genomic_DNA"/>
</dbReference>
<keyword evidence="3" id="KW-1185">Reference proteome</keyword>
<dbReference type="Pfam" id="PF26348">
    <property type="entry name" value="SRA_ScoMcrA"/>
    <property type="match status" value="1"/>
</dbReference>
<evidence type="ECO:0000313" key="3">
    <source>
        <dbReference type="Proteomes" id="UP000520767"/>
    </source>
</evidence>
<dbReference type="InterPro" id="IPR058712">
    <property type="entry name" value="SRA_ScoMcrA"/>
</dbReference>
<dbReference type="Gene3D" id="2.30.280.10">
    <property type="entry name" value="SRA-YDG"/>
    <property type="match status" value="1"/>
</dbReference>
<dbReference type="InterPro" id="IPR036987">
    <property type="entry name" value="SRA-YDG_sf"/>
</dbReference>
<accession>A0A7W7Q1V6</accession>
<proteinExistence type="predicted"/>
<protein>
    <recommendedName>
        <fullName evidence="1">ScoMcrA-like SRA domain-containing protein</fullName>
    </recommendedName>
</protein>
<reference evidence="2 3" key="1">
    <citation type="submission" date="2020-08" db="EMBL/GenBank/DDBJ databases">
        <title>Genomic Encyclopedia of Type Strains, Phase III (KMG-III): the genomes of soil and plant-associated and newly described type strains.</title>
        <authorList>
            <person name="Whitman W."/>
        </authorList>
    </citation>
    <scope>NUCLEOTIDE SEQUENCE [LARGE SCALE GENOMIC DNA]</scope>
    <source>
        <strain evidence="2 3">CECT 8960</strain>
    </source>
</reference>
<evidence type="ECO:0000259" key="1">
    <source>
        <dbReference type="Pfam" id="PF26348"/>
    </source>
</evidence>
<gene>
    <name evidence="2" type="ORF">FHR82_001624</name>
</gene>
<feature type="domain" description="ScoMcrA-like SRA" evidence="1">
    <location>
        <begin position="12"/>
        <end position="144"/>
    </location>
</feature>
<name>A0A7W7Q1V6_9PSEU</name>
<organism evidence="2 3">
    <name type="scientific">Actinophytocola algeriensis</name>
    <dbReference type="NCBI Taxonomy" id="1768010"/>
    <lineage>
        <taxon>Bacteria</taxon>
        <taxon>Bacillati</taxon>
        <taxon>Actinomycetota</taxon>
        <taxon>Actinomycetes</taxon>
        <taxon>Pseudonocardiales</taxon>
        <taxon>Pseudonocardiaceae</taxon>
    </lineage>
</organism>
<dbReference type="AlphaFoldDB" id="A0A7W7Q1V6"/>
<evidence type="ECO:0000313" key="2">
    <source>
        <dbReference type="EMBL" id="MBB4905407.1"/>
    </source>
</evidence>
<comment type="caution">
    <text evidence="2">The sequence shown here is derived from an EMBL/GenBank/DDBJ whole genome shotgun (WGS) entry which is preliminary data.</text>
</comment>
<dbReference type="Proteomes" id="UP000520767">
    <property type="component" value="Unassembled WGS sequence"/>
</dbReference>
<sequence>MTWGIAVNEVLARRAVHDEYGGSRQGGIASCAKSDNILIFTSDSGKNYGYNYDQWEGDAVFYYTGEGQKGDQVFVRGNMALRDHVQRGQHVRLFEEAARTKVRYLGEFRLSNEAPYRFEEAPDNLDDLRKVVVFRLVRVDTSQPMAQTSPEVPTVIDVPIEKNITETFSSNPTQQPTEMERREAALVERYAKSLAAENISTNRNKISFPYSKRAYYTDLFDVSRAELIEAKGSASRNHVRLAIGQLCDYSRYVPHRARAVLLPTDPGPDLVQLLNSVGIVCIFEIETNVFVRREPAVSTTPAP</sequence>
<dbReference type="RefSeq" id="WP_184809650.1">
    <property type="nucleotide sequence ID" value="NZ_JACHJQ010000002.1"/>
</dbReference>